<evidence type="ECO:0000313" key="5">
    <source>
        <dbReference type="EMBL" id="TXN30941.1"/>
    </source>
</evidence>
<reference evidence="5 6" key="1">
    <citation type="submission" date="2019-08" db="EMBL/GenBank/DDBJ databases">
        <title>Bacterial whole genome sequence for Glaciihabitans sp. CHu50b-6-2.</title>
        <authorList>
            <person name="Jin L."/>
        </authorList>
    </citation>
    <scope>NUCLEOTIDE SEQUENCE [LARGE SCALE GENOMIC DNA]</scope>
    <source>
        <strain evidence="5 6">CHu50b-6-2</strain>
    </source>
</reference>
<sequence length="543" mass="58257">MSAPDLAEILEFSWAEALQRAEARLGGRPAFHFEGPEWHQALSFTDWLTTSRAVAAGLAALGVGKGDRVAALAPGSAMWPILQTACSHLGAIIVPVNTRYRQDEVGFVLGLCQPKVVVLIEKYHNVDYVDLVTRSVPGPPLELVTLDSPAVELVAAASQGRAGRRTWAELLALGAASETPSIIGRADDPVLLQFTSGTSAFPKGALLNSRATLGATWYIAERMQIDADDIYFSTQPMYHVGGSVATTLMALGASPTMIVPERYSPEAVFSLIPKYGCTARTGQAAMYAMELAHPDYHAEIFATLTKAWSGGTPELRRTISREMGVAVMTTIYGLTETAGTTTINSLDDPEDVWVHSCGRAIPGIEVAIQTDSGATHRADVTGEIIIRGWSVMLGYYRNEKATEEAIDADGFFHTGDIGRLDSSGNLYFVDRVKDMIKPGGENVSAAEVERVIQTFPGVADVAVVGKPDERLGQVPVAFVQMSGARFDEAAIIEHCASLMASFKVPREIIQVDTWPMTESGKILKRELAARFGTATGRLVGQGG</sequence>
<comment type="caution">
    <text evidence="5">The sequence shown here is derived from an EMBL/GenBank/DDBJ whole genome shotgun (WGS) entry which is preliminary data.</text>
</comment>
<dbReference type="SUPFAM" id="SSF56801">
    <property type="entry name" value="Acetyl-CoA synthetase-like"/>
    <property type="match status" value="1"/>
</dbReference>
<dbReference type="Pfam" id="PF13193">
    <property type="entry name" value="AMP-binding_C"/>
    <property type="match status" value="1"/>
</dbReference>
<dbReference type="GO" id="GO:0006631">
    <property type="term" value="P:fatty acid metabolic process"/>
    <property type="evidence" value="ECO:0007669"/>
    <property type="project" value="TreeGrafter"/>
</dbReference>
<dbReference type="InterPro" id="IPR042099">
    <property type="entry name" value="ANL_N_sf"/>
</dbReference>
<evidence type="ECO:0000259" key="3">
    <source>
        <dbReference type="Pfam" id="PF00501"/>
    </source>
</evidence>
<proteinExistence type="inferred from homology"/>
<comment type="similarity">
    <text evidence="1">Belongs to the ATP-dependent AMP-binding enzyme family.</text>
</comment>
<accession>A0A5C8UQR7</accession>
<feature type="domain" description="AMP-binding enzyme C-terminal" evidence="4">
    <location>
        <begin position="447"/>
        <end position="521"/>
    </location>
</feature>
<dbReference type="GO" id="GO:0031956">
    <property type="term" value="F:medium-chain fatty acid-CoA ligase activity"/>
    <property type="evidence" value="ECO:0007669"/>
    <property type="project" value="TreeGrafter"/>
</dbReference>
<keyword evidence="2" id="KW-0436">Ligase</keyword>
<dbReference type="Proteomes" id="UP000321379">
    <property type="component" value="Unassembled WGS sequence"/>
</dbReference>
<name>A0A5C8UQR7_9MICO</name>
<dbReference type="RefSeq" id="WP_147782527.1">
    <property type="nucleotide sequence ID" value="NZ_VRMG01000005.1"/>
</dbReference>
<evidence type="ECO:0000259" key="4">
    <source>
        <dbReference type="Pfam" id="PF13193"/>
    </source>
</evidence>
<dbReference type="InterPro" id="IPR025110">
    <property type="entry name" value="AMP-bd_C"/>
</dbReference>
<dbReference type="Pfam" id="PF00501">
    <property type="entry name" value="AMP-binding"/>
    <property type="match status" value="1"/>
</dbReference>
<evidence type="ECO:0000256" key="2">
    <source>
        <dbReference type="ARBA" id="ARBA00022598"/>
    </source>
</evidence>
<dbReference type="Gene3D" id="3.40.50.12780">
    <property type="entry name" value="N-terminal domain of ligase-like"/>
    <property type="match status" value="1"/>
</dbReference>
<dbReference type="PANTHER" id="PTHR43201:SF5">
    <property type="entry name" value="MEDIUM-CHAIN ACYL-COA LIGASE ACSF2, MITOCHONDRIAL"/>
    <property type="match status" value="1"/>
</dbReference>
<protein>
    <submittedName>
        <fullName evidence="5">AMP-binding protein</fullName>
    </submittedName>
</protein>
<dbReference type="EMBL" id="VRMG01000005">
    <property type="protein sequence ID" value="TXN30941.1"/>
    <property type="molecule type" value="Genomic_DNA"/>
</dbReference>
<evidence type="ECO:0000256" key="1">
    <source>
        <dbReference type="ARBA" id="ARBA00006432"/>
    </source>
</evidence>
<evidence type="ECO:0000313" key="6">
    <source>
        <dbReference type="Proteomes" id="UP000321379"/>
    </source>
</evidence>
<dbReference type="Gene3D" id="3.30.300.30">
    <property type="match status" value="1"/>
</dbReference>
<gene>
    <name evidence="5" type="ORF">FVP33_04885</name>
</gene>
<feature type="domain" description="AMP-dependent synthetase/ligase" evidence="3">
    <location>
        <begin position="19"/>
        <end position="396"/>
    </location>
</feature>
<keyword evidence="6" id="KW-1185">Reference proteome</keyword>
<dbReference type="PANTHER" id="PTHR43201">
    <property type="entry name" value="ACYL-COA SYNTHETASE"/>
    <property type="match status" value="1"/>
</dbReference>
<organism evidence="5 6">
    <name type="scientific">Lacisediminihabitans profunda</name>
    <dbReference type="NCBI Taxonomy" id="2594790"/>
    <lineage>
        <taxon>Bacteria</taxon>
        <taxon>Bacillati</taxon>
        <taxon>Actinomycetota</taxon>
        <taxon>Actinomycetes</taxon>
        <taxon>Micrococcales</taxon>
        <taxon>Microbacteriaceae</taxon>
        <taxon>Lacisediminihabitans</taxon>
    </lineage>
</organism>
<dbReference type="InterPro" id="IPR045851">
    <property type="entry name" value="AMP-bd_C_sf"/>
</dbReference>
<dbReference type="AlphaFoldDB" id="A0A5C8UQR7"/>
<dbReference type="InterPro" id="IPR000873">
    <property type="entry name" value="AMP-dep_synth/lig_dom"/>
</dbReference>